<accession>A0A4Q9EJB7</accession>
<feature type="transmembrane region" description="Helical" evidence="1">
    <location>
        <begin position="79"/>
        <end position="99"/>
    </location>
</feature>
<comment type="caution">
    <text evidence="2">The sequence shown here is derived from an EMBL/GenBank/DDBJ whole genome shotgun (WGS) entry which is preliminary data.</text>
</comment>
<gene>
    <name evidence="2" type="ORF">EYY89_16560</name>
</gene>
<proteinExistence type="predicted"/>
<dbReference type="AlphaFoldDB" id="A0A4Q9EJB7"/>
<feature type="transmembrane region" description="Helical" evidence="1">
    <location>
        <begin position="50"/>
        <end position="72"/>
    </location>
</feature>
<sequence>MTRNSKFWLVVAVVFDALGLFISFLGVLAIGAGVSGSGCGQQCSANSEMFLAVGIFLLVAALISALSSIYLAKTQKGGGVITVLGVLAALVASFPLLMFCMVL</sequence>
<dbReference type="EMBL" id="SITD01000064">
    <property type="protein sequence ID" value="TBM22740.1"/>
    <property type="molecule type" value="Genomic_DNA"/>
</dbReference>
<protein>
    <submittedName>
        <fullName evidence="2">Uncharacterized protein</fullName>
    </submittedName>
</protein>
<evidence type="ECO:0000256" key="1">
    <source>
        <dbReference type="SAM" id="Phobius"/>
    </source>
</evidence>
<reference evidence="2 3" key="1">
    <citation type="submission" date="2019-02" db="EMBL/GenBank/DDBJ databases">
        <title>Comparative genomic analysis of the Hafnia genus genomes.</title>
        <authorList>
            <person name="Zhiqiu Y."/>
            <person name="Chao Y."/>
            <person name="Yuhui D."/>
            <person name="Di H."/>
            <person name="Bin L."/>
        </authorList>
    </citation>
    <scope>NUCLEOTIDE SEQUENCE [LARGE SCALE GENOMIC DNA]</scope>
    <source>
        <strain evidence="2 3">PCM_1194</strain>
    </source>
</reference>
<dbReference type="RefSeq" id="WP_130960166.1">
    <property type="nucleotide sequence ID" value="NZ_SITD01000064.1"/>
</dbReference>
<organism evidence="2 3">
    <name type="scientific">Hafnia paralvei</name>
    <dbReference type="NCBI Taxonomy" id="546367"/>
    <lineage>
        <taxon>Bacteria</taxon>
        <taxon>Pseudomonadati</taxon>
        <taxon>Pseudomonadota</taxon>
        <taxon>Gammaproteobacteria</taxon>
        <taxon>Enterobacterales</taxon>
        <taxon>Hafniaceae</taxon>
        <taxon>Hafnia</taxon>
    </lineage>
</organism>
<evidence type="ECO:0000313" key="2">
    <source>
        <dbReference type="EMBL" id="TBM22740.1"/>
    </source>
</evidence>
<keyword evidence="1" id="KW-1133">Transmembrane helix</keyword>
<evidence type="ECO:0000313" key="3">
    <source>
        <dbReference type="Proteomes" id="UP000293380"/>
    </source>
</evidence>
<feature type="transmembrane region" description="Helical" evidence="1">
    <location>
        <begin position="7"/>
        <end position="30"/>
    </location>
</feature>
<name>A0A4Q9EJB7_9GAMM</name>
<dbReference type="Proteomes" id="UP000293380">
    <property type="component" value="Unassembled WGS sequence"/>
</dbReference>
<keyword evidence="1" id="KW-0472">Membrane</keyword>
<keyword evidence="1" id="KW-0812">Transmembrane</keyword>